<feature type="compositionally biased region" description="Basic and acidic residues" evidence="1">
    <location>
        <begin position="86"/>
        <end position="107"/>
    </location>
</feature>
<keyword evidence="2" id="KW-1133">Transmembrane helix</keyword>
<feature type="transmembrane region" description="Helical" evidence="2">
    <location>
        <begin position="50"/>
        <end position="72"/>
    </location>
</feature>
<evidence type="ECO:0000313" key="3">
    <source>
        <dbReference type="EMBL" id="KAK2031609.1"/>
    </source>
</evidence>
<feature type="region of interest" description="Disordered" evidence="1">
    <location>
        <begin position="86"/>
        <end position="118"/>
    </location>
</feature>
<dbReference type="EMBL" id="MU842838">
    <property type="protein sequence ID" value="KAK2031609.1"/>
    <property type="molecule type" value="Genomic_DNA"/>
</dbReference>
<dbReference type="InterPro" id="IPR053008">
    <property type="entry name" value="Phomopsin_biosynth_assoc"/>
</dbReference>
<protein>
    <submittedName>
        <fullName evidence="3">Uncharacterized protein</fullName>
    </submittedName>
</protein>
<evidence type="ECO:0000313" key="4">
    <source>
        <dbReference type="Proteomes" id="UP001232148"/>
    </source>
</evidence>
<organism evidence="3 4">
    <name type="scientific">Colletotrichum zoysiae</name>
    <dbReference type="NCBI Taxonomy" id="1216348"/>
    <lineage>
        <taxon>Eukaryota</taxon>
        <taxon>Fungi</taxon>
        <taxon>Dikarya</taxon>
        <taxon>Ascomycota</taxon>
        <taxon>Pezizomycotina</taxon>
        <taxon>Sordariomycetes</taxon>
        <taxon>Hypocreomycetidae</taxon>
        <taxon>Glomerellales</taxon>
        <taxon>Glomerellaceae</taxon>
        <taxon>Colletotrichum</taxon>
        <taxon>Colletotrichum graminicola species complex</taxon>
    </lineage>
</organism>
<sequence length="268" mass="30492">MNNPQTSRWFPKLLYSRVPFRDEEEEQADGKGEEADVDITISRRGVSHAAAIRAAALLIIATLCALSIVYLVGSSKLDGHTRAETNHLESAHRHPRPHGDEAHDRPHQPPHKAQCGSSPAEARERNCIFEQQLGAWVPPACAWPEVRDEFLDVVGDMHAEWQWFWDKELTREVAADEVPLLQSGNFSIIYTTYPQAHALHCLYCWRKVEYAIEHGSGLVDSRCHQFWHTKHCVTLLAEELTDQDEKHRALTYPLLYHDCVGLTSTKES</sequence>
<proteinExistence type="predicted"/>
<dbReference type="PANTHER" id="PTHR35896:SF3">
    <property type="entry name" value="MAJOR FACILITATOR SUPERFAMILY TRANSPORTER"/>
    <property type="match status" value="1"/>
</dbReference>
<comment type="caution">
    <text evidence="3">The sequence shown here is derived from an EMBL/GenBank/DDBJ whole genome shotgun (WGS) entry which is preliminary data.</text>
</comment>
<keyword evidence="2" id="KW-0812">Transmembrane</keyword>
<evidence type="ECO:0000256" key="1">
    <source>
        <dbReference type="SAM" id="MobiDB-lite"/>
    </source>
</evidence>
<dbReference type="Proteomes" id="UP001232148">
    <property type="component" value="Unassembled WGS sequence"/>
</dbReference>
<reference evidence="3" key="1">
    <citation type="submission" date="2021-06" db="EMBL/GenBank/DDBJ databases">
        <title>Comparative genomics, transcriptomics and evolutionary studies reveal genomic signatures of adaptation to plant cell wall in hemibiotrophic fungi.</title>
        <authorList>
            <consortium name="DOE Joint Genome Institute"/>
            <person name="Baroncelli R."/>
            <person name="Diaz J.F."/>
            <person name="Benocci T."/>
            <person name="Peng M."/>
            <person name="Battaglia E."/>
            <person name="Haridas S."/>
            <person name="Andreopoulos W."/>
            <person name="Labutti K."/>
            <person name="Pangilinan J."/>
            <person name="Floch G.L."/>
            <person name="Makela M.R."/>
            <person name="Henrissat B."/>
            <person name="Grigoriev I.V."/>
            <person name="Crouch J.A."/>
            <person name="De Vries R.P."/>
            <person name="Sukno S.A."/>
            <person name="Thon M.R."/>
        </authorList>
    </citation>
    <scope>NUCLEOTIDE SEQUENCE</scope>
    <source>
        <strain evidence="3">MAFF235873</strain>
    </source>
</reference>
<accession>A0AAD9HPL6</accession>
<evidence type="ECO:0000256" key="2">
    <source>
        <dbReference type="SAM" id="Phobius"/>
    </source>
</evidence>
<name>A0AAD9HPL6_9PEZI</name>
<keyword evidence="4" id="KW-1185">Reference proteome</keyword>
<keyword evidence="2" id="KW-0472">Membrane</keyword>
<dbReference type="AlphaFoldDB" id="A0AAD9HPL6"/>
<gene>
    <name evidence="3" type="ORF">LX32DRAFT_637017</name>
</gene>
<dbReference type="PANTHER" id="PTHR35896">
    <property type="entry name" value="IG-LIKE DOMAIN-CONTAINING PROTEIN"/>
    <property type="match status" value="1"/>
</dbReference>